<reference evidence="1 2" key="1">
    <citation type="submission" date="2015-10" db="EMBL/GenBank/DDBJ databases">
        <title>Genome analyses suggest a sexual origin of heterokaryosis in a supposedly ancient asexual fungus.</title>
        <authorList>
            <person name="Ropars J."/>
            <person name="Sedzielewska K."/>
            <person name="Noel J."/>
            <person name="Charron P."/>
            <person name="Farinelli L."/>
            <person name="Marton T."/>
            <person name="Kruger M."/>
            <person name="Pelin A."/>
            <person name="Brachmann A."/>
            <person name="Corradi N."/>
        </authorList>
    </citation>
    <scope>NUCLEOTIDE SEQUENCE [LARGE SCALE GENOMIC DNA]</scope>
    <source>
        <strain evidence="1 2">A4</strain>
    </source>
</reference>
<organism evidence="1 2">
    <name type="scientific">Rhizophagus irregularis</name>
    <dbReference type="NCBI Taxonomy" id="588596"/>
    <lineage>
        <taxon>Eukaryota</taxon>
        <taxon>Fungi</taxon>
        <taxon>Fungi incertae sedis</taxon>
        <taxon>Mucoromycota</taxon>
        <taxon>Glomeromycotina</taxon>
        <taxon>Glomeromycetes</taxon>
        <taxon>Glomerales</taxon>
        <taxon>Glomeraceae</taxon>
        <taxon>Rhizophagus</taxon>
    </lineage>
</organism>
<dbReference type="SUPFAM" id="SSF53098">
    <property type="entry name" value="Ribonuclease H-like"/>
    <property type="match status" value="1"/>
</dbReference>
<evidence type="ECO:0000313" key="2">
    <source>
        <dbReference type="Proteomes" id="UP000234323"/>
    </source>
</evidence>
<dbReference type="VEuPathDB" id="FungiDB:RhiirA1_356034"/>
<sequence>MDFTSVLAKKSITFDPKNQCVCCFAHVINLAAKKLIDNLQVPLLYEDESSFEEAEDTEDNLKDTIYKPLHNTVSADKNLKKYILLEEEWEHIIEILQDKYDKKKESDKKEDEKEDDDDNESENNKILCILKQSIEKIKKYYTFTSGLIYTAATILDPRIKLQYYKDNMWEKSFIQETRKQVTNLWKTTYKLNISENVELELHLLIR</sequence>
<comment type="caution">
    <text evidence="1">The sequence shown here is derived from an EMBL/GenBank/DDBJ whole genome shotgun (WGS) entry which is preliminary data.</text>
</comment>
<proteinExistence type="predicted"/>
<evidence type="ECO:0000313" key="1">
    <source>
        <dbReference type="EMBL" id="PKY59202.1"/>
    </source>
</evidence>
<protein>
    <submittedName>
        <fullName evidence="1">Uncharacterized protein</fullName>
    </submittedName>
</protein>
<dbReference type="InterPro" id="IPR012337">
    <property type="entry name" value="RNaseH-like_sf"/>
</dbReference>
<dbReference type="EMBL" id="LLXI01003421">
    <property type="protein sequence ID" value="PKY59202.1"/>
    <property type="molecule type" value="Genomic_DNA"/>
</dbReference>
<dbReference type="Proteomes" id="UP000234323">
    <property type="component" value="Unassembled WGS sequence"/>
</dbReference>
<dbReference type="AlphaFoldDB" id="A0A2I1HK01"/>
<gene>
    <name evidence="1" type="ORF">RhiirA4_481756</name>
</gene>
<accession>A0A2I1HK01</accession>
<keyword evidence="2" id="KW-1185">Reference proteome</keyword>
<name>A0A2I1HK01_9GLOM</name>